<dbReference type="InterPro" id="IPR056884">
    <property type="entry name" value="NPHP3-like_N"/>
</dbReference>
<sequence length="434" mass="48143">METLYQRVAPHAISNEGGRADNPKCHPGTREEVIGLLERWMDAAESDQILWLSGPAGGGKTAIVKTLTERATDRGARTISFYFFRGDSTRNGAEPVVPTLLYQLFQLYPRTAEVIAGILFTHPRALDGSVVEQFKLVSRLIPIIQQLLPAGARILILIDGLDECDVGADISQGEIIRALASLVMAEDSPFRLLVASRPEARIRMAFNRLSSPAQTIFLDEQYSPEKDIRVFVAAEFDEIKASHPSAHLLGGDWPLSSDVDKIVRKSSGQFIYAATVMRYLSHPSTVPSLSLERVQGIVPAGKNSPFTHLDSIYTFILAQADDPDVMHDVLSLALLPEIRLEHTVLLHYYKPCYSRALTESCISQLSAIVQLTKGHTITFYHASLADFLVDPHRSGVYWADVNAFREKVLIAIWEKPSDMISYCMVHSILACDIL</sequence>
<dbReference type="Proteomes" id="UP000567179">
    <property type="component" value="Unassembled WGS sequence"/>
</dbReference>
<reference evidence="3 4" key="1">
    <citation type="journal article" date="2020" name="ISME J.">
        <title>Uncovering the hidden diversity of litter-decomposition mechanisms in mushroom-forming fungi.</title>
        <authorList>
            <person name="Floudas D."/>
            <person name="Bentzer J."/>
            <person name="Ahren D."/>
            <person name="Johansson T."/>
            <person name="Persson P."/>
            <person name="Tunlid A."/>
        </authorList>
    </citation>
    <scope>NUCLEOTIDE SEQUENCE [LARGE SCALE GENOMIC DNA]</scope>
    <source>
        <strain evidence="3 4">CBS 101986</strain>
    </source>
</reference>
<keyword evidence="1" id="KW-0677">Repeat</keyword>
<comment type="caution">
    <text evidence="3">The sequence shown here is derived from an EMBL/GenBank/DDBJ whole genome shotgun (WGS) entry which is preliminary data.</text>
</comment>
<dbReference type="EMBL" id="JAACJJ010000058">
    <property type="protein sequence ID" value="KAF5310038.1"/>
    <property type="molecule type" value="Genomic_DNA"/>
</dbReference>
<feature type="domain" description="NACHT" evidence="2">
    <location>
        <begin position="48"/>
        <end position="202"/>
    </location>
</feature>
<dbReference type="Pfam" id="PF24883">
    <property type="entry name" value="NPHP3_N"/>
    <property type="match status" value="1"/>
</dbReference>
<dbReference type="OrthoDB" id="3014077at2759"/>
<protein>
    <recommendedName>
        <fullName evidence="2">NACHT domain-containing protein</fullName>
    </recommendedName>
</protein>
<dbReference type="PANTHER" id="PTHR10039">
    <property type="entry name" value="AMELOGENIN"/>
    <property type="match status" value="1"/>
</dbReference>
<evidence type="ECO:0000256" key="1">
    <source>
        <dbReference type="ARBA" id="ARBA00022737"/>
    </source>
</evidence>
<dbReference type="Gene3D" id="3.40.50.300">
    <property type="entry name" value="P-loop containing nucleotide triphosphate hydrolases"/>
    <property type="match status" value="1"/>
</dbReference>
<accession>A0A8H5ASD9</accession>
<organism evidence="3 4">
    <name type="scientific">Psilocybe cf. subviscida</name>
    <dbReference type="NCBI Taxonomy" id="2480587"/>
    <lineage>
        <taxon>Eukaryota</taxon>
        <taxon>Fungi</taxon>
        <taxon>Dikarya</taxon>
        <taxon>Basidiomycota</taxon>
        <taxon>Agaricomycotina</taxon>
        <taxon>Agaricomycetes</taxon>
        <taxon>Agaricomycetidae</taxon>
        <taxon>Agaricales</taxon>
        <taxon>Agaricineae</taxon>
        <taxon>Strophariaceae</taxon>
        <taxon>Psilocybe</taxon>
    </lineage>
</organism>
<dbReference type="InterPro" id="IPR027417">
    <property type="entry name" value="P-loop_NTPase"/>
</dbReference>
<dbReference type="PANTHER" id="PTHR10039:SF17">
    <property type="entry name" value="FUNGAL STAND N-TERMINAL GOODBYE DOMAIN-CONTAINING PROTEIN-RELATED"/>
    <property type="match status" value="1"/>
</dbReference>
<evidence type="ECO:0000313" key="4">
    <source>
        <dbReference type="Proteomes" id="UP000567179"/>
    </source>
</evidence>
<keyword evidence="4" id="KW-1185">Reference proteome</keyword>
<name>A0A8H5ASD9_9AGAR</name>
<dbReference type="PROSITE" id="PS50837">
    <property type="entry name" value="NACHT"/>
    <property type="match status" value="1"/>
</dbReference>
<dbReference type="SUPFAM" id="SSF52540">
    <property type="entry name" value="P-loop containing nucleoside triphosphate hydrolases"/>
    <property type="match status" value="1"/>
</dbReference>
<dbReference type="InterPro" id="IPR007111">
    <property type="entry name" value="NACHT_NTPase"/>
</dbReference>
<proteinExistence type="predicted"/>
<evidence type="ECO:0000313" key="3">
    <source>
        <dbReference type="EMBL" id="KAF5310038.1"/>
    </source>
</evidence>
<dbReference type="AlphaFoldDB" id="A0A8H5ASD9"/>
<evidence type="ECO:0000259" key="2">
    <source>
        <dbReference type="PROSITE" id="PS50837"/>
    </source>
</evidence>
<gene>
    <name evidence="3" type="ORF">D9619_010145</name>
</gene>